<comment type="catalytic activity">
    <reaction evidence="8">
        <text>6-phospho-D-gluconate + NADP(+) = D-ribulose 5-phosphate + CO2 + NADPH</text>
        <dbReference type="Rhea" id="RHEA:10116"/>
        <dbReference type="ChEBI" id="CHEBI:16526"/>
        <dbReference type="ChEBI" id="CHEBI:57783"/>
        <dbReference type="ChEBI" id="CHEBI:58121"/>
        <dbReference type="ChEBI" id="CHEBI:58349"/>
        <dbReference type="ChEBI" id="CHEBI:58759"/>
        <dbReference type="EC" id="1.1.1.44"/>
    </reaction>
</comment>
<dbReference type="InterPro" id="IPR013328">
    <property type="entry name" value="6PGD_dom2"/>
</dbReference>
<dbReference type="Gene3D" id="1.10.1040.10">
    <property type="entry name" value="N-(1-d-carboxylethyl)-l-norvaline Dehydrogenase, domain 2"/>
    <property type="match status" value="1"/>
</dbReference>
<comment type="pathway">
    <text evidence="2 9">Amine and polyamine metabolism; carnitine metabolism.</text>
</comment>
<evidence type="ECO:0000256" key="2">
    <source>
        <dbReference type="ARBA" id="ARBA00004855"/>
    </source>
</evidence>
<evidence type="ECO:0000256" key="4">
    <source>
        <dbReference type="ARBA" id="ARBA00011738"/>
    </source>
</evidence>
<evidence type="ECO:0000256" key="5">
    <source>
        <dbReference type="ARBA" id="ARBA00022490"/>
    </source>
</evidence>
<organism evidence="12 13">
    <name type="scientific">Staphylococcus simulans UMC-CNS-990</name>
    <dbReference type="NCBI Taxonomy" id="1405498"/>
    <lineage>
        <taxon>Bacteria</taxon>
        <taxon>Bacillati</taxon>
        <taxon>Bacillota</taxon>
        <taxon>Bacilli</taxon>
        <taxon>Bacillales</taxon>
        <taxon>Staphylococcaceae</taxon>
        <taxon>Staphylococcus</taxon>
    </lineage>
</organism>
<dbReference type="Pfam" id="PF02737">
    <property type="entry name" value="3HCDH_N"/>
    <property type="match status" value="1"/>
</dbReference>
<dbReference type="EMBL" id="AXDY01000001">
    <property type="protein sequence ID" value="ERS94619.1"/>
    <property type="molecule type" value="Genomic_DNA"/>
</dbReference>
<evidence type="ECO:0000256" key="6">
    <source>
        <dbReference type="ARBA" id="ARBA00023002"/>
    </source>
</evidence>
<feature type="domain" description="3-hydroxyacyl-CoA dehydrogenase NAD binding" evidence="11">
    <location>
        <begin position="3"/>
        <end position="177"/>
    </location>
</feature>
<dbReference type="Pfam" id="PF00725">
    <property type="entry name" value="3HCDH"/>
    <property type="match status" value="1"/>
</dbReference>
<comment type="similarity">
    <text evidence="9">Belongs to the 3-hydroxyacyl-CoA dehydrogenase family. L-carnitine dehydrogenase subfamily.</text>
</comment>
<feature type="binding site" evidence="9">
    <location>
        <begin position="7"/>
        <end position="12"/>
    </location>
    <ligand>
        <name>NAD(+)</name>
        <dbReference type="ChEBI" id="CHEBI:57540"/>
    </ligand>
</feature>
<comment type="subcellular location">
    <subcellularLocation>
        <location evidence="1 9">Cytoplasm</location>
    </subcellularLocation>
</comment>
<evidence type="ECO:0000313" key="12">
    <source>
        <dbReference type="EMBL" id="ERS94619.1"/>
    </source>
</evidence>
<sequence length="322" mass="35586">MKFAVVGTGVIGSGWITRMLAHGHEVIATDPGEGAQEAMMAQIKQNWPYAEEMGLAEGASLDNLTFTPHLDEAVKDADLIQENVPEVEEIKASVLKEIDTYARPDAIIGSSTSGIMPTELQEGLKHPERLVVAHPFHPVYILPLVEIVPGKETAEDTVVKAEELYEGIGMDVLHVRNEIEGHIADRLMEALWRESLHIVNEGIATTEEVDKAFTHAAGLRYAQYGPFMTFHLAGGNGGMRHMLKQFGPALKKPWTKLVAPELTTDLYNAVVEGCETSSQGYTMSELDQKRNEFLVKVKKLAQEYWPTETPGMKKRQPQSQGV</sequence>
<dbReference type="InterPro" id="IPR006108">
    <property type="entry name" value="3HC_DH_C"/>
</dbReference>
<comment type="function">
    <text evidence="9">Catalyzes the NAD(+)-dependent oxidation of L-carnitine to 3-dehydrocarnitine.</text>
</comment>
<dbReference type="EC" id="1.1.1.108" evidence="9"/>
<comment type="subunit">
    <text evidence="4 9">Homodimer.</text>
</comment>
<proteinExistence type="inferred from homology"/>
<comment type="catalytic activity">
    <reaction evidence="9">
        <text>carnitine + NAD(+) = 3-dehydrocarnitine + NADH + H(+)</text>
        <dbReference type="Rhea" id="RHEA:19265"/>
        <dbReference type="ChEBI" id="CHEBI:15378"/>
        <dbReference type="ChEBI" id="CHEBI:17126"/>
        <dbReference type="ChEBI" id="CHEBI:57540"/>
        <dbReference type="ChEBI" id="CHEBI:57885"/>
        <dbReference type="ChEBI" id="CHEBI:57945"/>
        <dbReference type="EC" id="1.1.1.108"/>
    </reaction>
</comment>
<dbReference type="InterPro" id="IPR008927">
    <property type="entry name" value="6-PGluconate_DH-like_C_sf"/>
</dbReference>
<comment type="pathway">
    <text evidence="3">Lipid metabolism; butanoate metabolism.</text>
</comment>
<dbReference type="InterPro" id="IPR006176">
    <property type="entry name" value="3-OHacyl-CoA_DH_NAD-bd"/>
</dbReference>
<reference evidence="12 13" key="1">
    <citation type="journal article" date="2013" name="Genome Announc.">
        <title>Draft Genome Sequence of Staphylococcus simulans UMC-CNS-990, Isolated from a Case of Chronic Bovine Mastitis.</title>
        <authorList>
            <person name="Calcutt M.J."/>
            <person name="Foecking M.F."/>
            <person name="Hsieh H.Y."/>
            <person name="Perry J."/>
            <person name="Stewart G.C."/>
            <person name="Middleton J.R."/>
        </authorList>
    </citation>
    <scope>NUCLEOTIDE SEQUENCE [LARGE SCALE GENOMIC DNA]</scope>
    <source>
        <strain evidence="12 13">UMC-CNS-990</strain>
    </source>
</reference>
<name>A0ABN0PG39_STASI</name>
<keyword evidence="6 9" id="KW-0560">Oxidoreductase</keyword>
<evidence type="ECO:0000256" key="9">
    <source>
        <dbReference type="HAMAP-Rule" id="MF_02129"/>
    </source>
</evidence>
<evidence type="ECO:0000259" key="11">
    <source>
        <dbReference type="Pfam" id="PF02737"/>
    </source>
</evidence>
<dbReference type="RefSeq" id="WP_002480199.1">
    <property type="nucleotide sequence ID" value="NZ_AXDY01000001.1"/>
</dbReference>
<dbReference type="InterPro" id="IPR026578">
    <property type="entry name" value="L-carnitine_dehydrogenase"/>
</dbReference>
<evidence type="ECO:0000256" key="1">
    <source>
        <dbReference type="ARBA" id="ARBA00004496"/>
    </source>
</evidence>
<evidence type="ECO:0000256" key="3">
    <source>
        <dbReference type="ARBA" id="ARBA00005086"/>
    </source>
</evidence>
<dbReference type="PANTHER" id="PTHR48075">
    <property type="entry name" value="3-HYDROXYACYL-COA DEHYDROGENASE FAMILY PROTEIN"/>
    <property type="match status" value="1"/>
</dbReference>
<evidence type="ECO:0000259" key="10">
    <source>
        <dbReference type="Pfam" id="PF00725"/>
    </source>
</evidence>
<keyword evidence="5 9" id="KW-0963">Cytoplasm</keyword>
<dbReference type="SUPFAM" id="SSF48179">
    <property type="entry name" value="6-phosphogluconate dehydrogenase C-terminal domain-like"/>
    <property type="match status" value="1"/>
</dbReference>
<evidence type="ECO:0000256" key="7">
    <source>
        <dbReference type="ARBA" id="ARBA00023027"/>
    </source>
</evidence>
<dbReference type="Gene3D" id="3.40.50.720">
    <property type="entry name" value="NAD(P)-binding Rossmann-like Domain"/>
    <property type="match status" value="1"/>
</dbReference>
<accession>A0ABN0PG39</accession>
<protein>
    <recommendedName>
        <fullName evidence="9">L-carnitine dehydrogenase</fullName>
        <shortName evidence="9">CDH</shortName>
        <shortName evidence="9">L-CDH</shortName>
        <ecNumber evidence="9">1.1.1.108</ecNumber>
    </recommendedName>
</protein>
<evidence type="ECO:0000256" key="8">
    <source>
        <dbReference type="ARBA" id="ARBA00048640"/>
    </source>
</evidence>
<dbReference type="GeneID" id="77330357"/>
<keyword evidence="13" id="KW-1185">Reference proteome</keyword>
<feature type="domain" description="3-hydroxyacyl-CoA dehydrogenase C-terminal" evidence="10">
    <location>
        <begin position="181"/>
        <end position="252"/>
    </location>
</feature>
<dbReference type="SUPFAM" id="SSF51735">
    <property type="entry name" value="NAD(P)-binding Rossmann-fold domains"/>
    <property type="match status" value="1"/>
</dbReference>
<gene>
    <name evidence="12" type="ORF">SSIM_00570</name>
</gene>
<dbReference type="Proteomes" id="UP000017131">
    <property type="component" value="Unassembled WGS sequence"/>
</dbReference>
<dbReference type="PANTHER" id="PTHR48075:SF5">
    <property type="entry name" value="3-HYDROXYBUTYRYL-COA DEHYDROGENASE"/>
    <property type="match status" value="1"/>
</dbReference>
<dbReference type="InterPro" id="IPR036291">
    <property type="entry name" value="NAD(P)-bd_dom_sf"/>
</dbReference>
<keyword evidence="7 9" id="KW-0520">NAD</keyword>
<evidence type="ECO:0000313" key="13">
    <source>
        <dbReference type="Proteomes" id="UP000017131"/>
    </source>
</evidence>
<comment type="caution">
    <text evidence="12">The sequence shown here is derived from an EMBL/GenBank/DDBJ whole genome shotgun (WGS) entry which is preliminary data.</text>
</comment>
<dbReference type="GO" id="GO:0008691">
    <property type="term" value="F:3-hydroxybutyryl-CoA dehydrogenase activity"/>
    <property type="evidence" value="ECO:0007669"/>
    <property type="project" value="UniProtKB-EC"/>
</dbReference>
<dbReference type="HAMAP" id="MF_02129">
    <property type="entry name" value="L_carnitine_dehydrog"/>
    <property type="match status" value="1"/>
</dbReference>